<dbReference type="InterPro" id="IPR011010">
    <property type="entry name" value="DNA_brk_join_enz"/>
</dbReference>
<proteinExistence type="predicted"/>
<evidence type="ECO:0000256" key="2">
    <source>
        <dbReference type="ARBA" id="ARBA00023125"/>
    </source>
</evidence>
<keyword evidence="3" id="KW-0233">DNA recombination</keyword>
<accession>A0ABV6B2C8</accession>
<dbReference type="PROSITE" id="PS51900">
    <property type="entry name" value="CB"/>
    <property type="match status" value="1"/>
</dbReference>
<keyword evidence="2 4" id="KW-0238">DNA-binding</keyword>
<evidence type="ECO:0000256" key="1">
    <source>
        <dbReference type="ARBA" id="ARBA00022908"/>
    </source>
</evidence>
<dbReference type="PANTHER" id="PTHR30349:SF81">
    <property type="entry name" value="TYROSINE RECOMBINASE XERC"/>
    <property type="match status" value="1"/>
</dbReference>
<dbReference type="InterPro" id="IPR044068">
    <property type="entry name" value="CB"/>
</dbReference>
<dbReference type="InterPro" id="IPR010998">
    <property type="entry name" value="Integrase_recombinase_N"/>
</dbReference>
<dbReference type="Pfam" id="PF00589">
    <property type="entry name" value="Phage_integrase"/>
    <property type="match status" value="1"/>
</dbReference>
<dbReference type="SUPFAM" id="SSF56349">
    <property type="entry name" value="DNA breaking-rejoining enzymes"/>
    <property type="match status" value="1"/>
</dbReference>
<feature type="domain" description="Core-binding (CB)" evidence="6">
    <location>
        <begin position="1"/>
        <end position="87"/>
    </location>
</feature>
<gene>
    <name evidence="7" type="ORF">ACFFLM_15630</name>
</gene>
<keyword evidence="1" id="KW-0229">DNA integration</keyword>
<dbReference type="PROSITE" id="PS51898">
    <property type="entry name" value="TYR_RECOMBINASE"/>
    <property type="match status" value="1"/>
</dbReference>
<evidence type="ECO:0000313" key="7">
    <source>
        <dbReference type="EMBL" id="MFB9993397.1"/>
    </source>
</evidence>
<keyword evidence="8" id="KW-1185">Reference proteome</keyword>
<dbReference type="RefSeq" id="WP_380012151.1">
    <property type="nucleotide sequence ID" value="NZ_JBHLYR010000049.1"/>
</dbReference>
<evidence type="ECO:0000259" key="6">
    <source>
        <dbReference type="PROSITE" id="PS51900"/>
    </source>
</evidence>
<dbReference type="Proteomes" id="UP001589733">
    <property type="component" value="Unassembled WGS sequence"/>
</dbReference>
<dbReference type="InterPro" id="IPR050090">
    <property type="entry name" value="Tyrosine_recombinase_XerCD"/>
</dbReference>
<organism evidence="7 8">
    <name type="scientific">Deinococcus oregonensis</name>
    <dbReference type="NCBI Taxonomy" id="1805970"/>
    <lineage>
        <taxon>Bacteria</taxon>
        <taxon>Thermotogati</taxon>
        <taxon>Deinococcota</taxon>
        <taxon>Deinococci</taxon>
        <taxon>Deinococcales</taxon>
        <taxon>Deinococcaceae</taxon>
        <taxon>Deinococcus</taxon>
    </lineage>
</organism>
<sequence length="305" mass="34347">MNLSDLWERHARSLKLRRRSEYTLIYYRATARSLCCFLTEVEHSMQAEGITVGDLRAYLEHLQARGLAEGGIDAHYRALKGLFGWAVAEELLDRDPTRRLERPQKPQRLMVTLSADECRRLLEVARKSPCKGRDTAMVVTLFDTGLRLAELAGLTLTDVRFTEGHLRVVGKGNKERVVPLGLRSTEALDRYLRRHRQPRHVSVDGVFLGRTGLPLTRSGVSQVLADLAGQAGIPRAHAAPHAFRRAFAVNYLRNGGDVFSLQHVMGHTNLDMTRRYVQLLPEDLQQVHGRVSPADRLMSNKGGSR</sequence>
<reference evidence="7 8" key="1">
    <citation type="submission" date="2024-09" db="EMBL/GenBank/DDBJ databases">
        <authorList>
            <person name="Sun Q."/>
            <person name="Mori K."/>
        </authorList>
    </citation>
    <scope>NUCLEOTIDE SEQUENCE [LARGE SCALE GENOMIC DNA]</scope>
    <source>
        <strain evidence="7 8">JCM 13503</strain>
    </source>
</reference>
<comment type="caution">
    <text evidence="7">The sequence shown here is derived from an EMBL/GenBank/DDBJ whole genome shotgun (WGS) entry which is preliminary data.</text>
</comment>
<evidence type="ECO:0000313" key="8">
    <source>
        <dbReference type="Proteomes" id="UP001589733"/>
    </source>
</evidence>
<evidence type="ECO:0000256" key="4">
    <source>
        <dbReference type="PROSITE-ProRule" id="PRU01248"/>
    </source>
</evidence>
<dbReference type="InterPro" id="IPR002104">
    <property type="entry name" value="Integrase_catalytic"/>
</dbReference>
<evidence type="ECO:0000256" key="3">
    <source>
        <dbReference type="ARBA" id="ARBA00023172"/>
    </source>
</evidence>
<dbReference type="Pfam" id="PF02899">
    <property type="entry name" value="Phage_int_SAM_1"/>
    <property type="match status" value="1"/>
</dbReference>
<dbReference type="Gene3D" id="1.10.443.10">
    <property type="entry name" value="Intergrase catalytic core"/>
    <property type="match status" value="1"/>
</dbReference>
<feature type="domain" description="Tyr recombinase" evidence="5">
    <location>
        <begin position="108"/>
        <end position="289"/>
    </location>
</feature>
<dbReference type="PANTHER" id="PTHR30349">
    <property type="entry name" value="PHAGE INTEGRASE-RELATED"/>
    <property type="match status" value="1"/>
</dbReference>
<protein>
    <submittedName>
        <fullName evidence="7">Tyrosine-type recombinase/integrase</fullName>
    </submittedName>
</protein>
<evidence type="ECO:0000259" key="5">
    <source>
        <dbReference type="PROSITE" id="PS51898"/>
    </source>
</evidence>
<dbReference type="InterPro" id="IPR013762">
    <property type="entry name" value="Integrase-like_cat_sf"/>
</dbReference>
<dbReference type="InterPro" id="IPR004107">
    <property type="entry name" value="Integrase_SAM-like_N"/>
</dbReference>
<name>A0ABV6B2C8_9DEIO</name>
<dbReference type="EMBL" id="JBHLYR010000049">
    <property type="protein sequence ID" value="MFB9993397.1"/>
    <property type="molecule type" value="Genomic_DNA"/>
</dbReference>
<dbReference type="Gene3D" id="1.10.150.130">
    <property type="match status" value="1"/>
</dbReference>